<proteinExistence type="predicted"/>
<feature type="compositionally biased region" description="Acidic residues" evidence="1">
    <location>
        <begin position="55"/>
        <end position="64"/>
    </location>
</feature>
<sequence>MAMLTLGMERPDHFASIEIRQNEVREIMKDEETIKTQLQDFFGEFKREKIRGDDDREVDEDPSLADEVSPYDA</sequence>
<evidence type="ECO:0000313" key="3">
    <source>
        <dbReference type="Proteomes" id="UP000297777"/>
    </source>
</evidence>
<protein>
    <submittedName>
        <fullName evidence="2">Uncharacterized protein</fullName>
    </submittedName>
</protein>
<dbReference type="EMBL" id="PQXH01000015">
    <property type="protein sequence ID" value="TGO17734.1"/>
    <property type="molecule type" value="Genomic_DNA"/>
</dbReference>
<evidence type="ECO:0000256" key="1">
    <source>
        <dbReference type="SAM" id="MobiDB-lite"/>
    </source>
</evidence>
<dbReference type="OrthoDB" id="437457at2759"/>
<name>A0A4Z1EZN6_9HELO</name>
<reference evidence="2 3" key="1">
    <citation type="submission" date="2017-12" db="EMBL/GenBank/DDBJ databases">
        <title>Comparative genomics of Botrytis spp.</title>
        <authorList>
            <person name="Valero-Jimenez C.A."/>
            <person name="Tapia P."/>
            <person name="Veloso J."/>
            <person name="Silva-Moreno E."/>
            <person name="Staats M."/>
            <person name="Valdes J.H."/>
            <person name="Van Kan J.A.L."/>
        </authorList>
    </citation>
    <scope>NUCLEOTIDE SEQUENCE [LARGE SCALE GENOMIC DNA]</scope>
    <source>
        <strain evidence="2 3">Bt9001</strain>
    </source>
</reference>
<feature type="region of interest" description="Disordered" evidence="1">
    <location>
        <begin position="49"/>
        <end position="73"/>
    </location>
</feature>
<organism evidence="2 3">
    <name type="scientific">Botrytis tulipae</name>
    <dbReference type="NCBI Taxonomy" id="87230"/>
    <lineage>
        <taxon>Eukaryota</taxon>
        <taxon>Fungi</taxon>
        <taxon>Dikarya</taxon>
        <taxon>Ascomycota</taxon>
        <taxon>Pezizomycotina</taxon>
        <taxon>Leotiomycetes</taxon>
        <taxon>Helotiales</taxon>
        <taxon>Sclerotiniaceae</taxon>
        <taxon>Botrytis</taxon>
    </lineage>
</organism>
<gene>
    <name evidence="2" type="ORF">BTUL_0015g00700</name>
</gene>
<accession>A0A4Z1EZN6</accession>
<dbReference type="Proteomes" id="UP000297777">
    <property type="component" value="Unassembled WGS sequence"/>
</dbReference>
<comment type="caution">
    <text evidence="2">The sequence shown here is derived from an EMBL/GenBank/DDBJ whole genome shotgun (WGS) entry which is preliminary data.</text>
</comment>
<evidence type="ECO:0000313" key="2">
    <source>
        <dbReference type="EMBL" id="TGO17734.1"/>
    </source>
</evidence>
<keyword evidence="3" id="KW-1185">Reference proteome</keyword>
<dbReference type="AlphaFoldDB" id="A0A4Z1EZN6"/>